<evidence type="ECO:0000313" key="6">
    <source>
        <dbReference type="Proteomes" id="UP001143304"/>
    </source>
</evidence>
<evidence type="ECO:0000256" key="1">
    <source>
        <dbReference type="ARBA" id="ARBA00023015"/>
    </source>
</evidence>
<dbReference type="InterPro" id="IPR016032">
    <property type="entry name" value="Sig_transdc_resp-reg_C-effctor"/>
</dbReference>
<keyword evidence="3" id="KW-0804">Transcription</keyword>
<proteinExistence type="predicted"/>
<organism evidence="5 6">
    <name type="scientific">Candidatus Marimicrobium litorale</name>
    <dbReference type="NCBI Taxonomy" id="2518991"/>
    <lineage>
        <taxon>Bacteria</taxon>
        <taxon>Pseudomonadati</taxon>
        <taxon>Pseudomonadota</taxon>
        <taxon>Gammaproteobacteria</taxon>
        <taxon>Cellvibrionales</taxon>
        <taxon>Halieaceae</taxon>
        <taxon>Marimicrobium</taxon>
    </lineage>
</organism>
<evidence type="ECO:0000259" key="4">
    <source>
        <dbReference type="PROSITE" id="PS50043"/>
    </source>
</evidence>
<dbReference type="Pfam" id="PF00196">
    <property type="entry name" value="GerE"/>
    <property type="match status" value="1"/>
</dbReference>
<evidence type="ECO:0000256" key="3">
    <source>
        <dbReference type="ARBA" id="ARBA00023163"/>
    </source>
</evidence>
<dbReference type="SUPFAM" id="SSF46894">
    <property type="entry name" value="C-terminal effector domain of the bipartite response regulators"/>
    <property type="match status" value="1"/>
</dbReference>
<dbReference type="SMART" id="SM00421">
    <property type="entry name" value="HTH_LUXR"/>
    <property type="match status" value="1"/>
</dbReference>
<dbReference type="RefSeq" id="WP_279250180.1">
    <property type="nucleotide sequence ID" value="NZ_SHNO01000001.1"/>
</dbReference>
<dbReference type="CDD" id="cd06170">
    <property type="entry name" value="LuxR_C_like"/>
    <property type="match status" value="1"/>
</dbReference>
<accession>A0ABT3T885</accession>
<keyword evidence="1" id="KW-0805">Transcription regulation</keyword>
<keyword evidence="2" id="KW-0238">DNA-binding</keyword>
<dbReference type="PANTHER" id="PTHR44688">
    <property type="entry name" value="DNA-BINDING TRANSCRIPTIONAL ACTIVATOR DEVR_DOSR"/>
    <property type="match status" value="1"/>
</dbReference>
<dbReference type="EMBL" id="SHNO01000001">
    <property type="protein sequence ID" value="MCX2978483.1"/>
    <property type="molecule type" value="Genomic_DNA"/>
</dbReference>
<feature type="domain" description="HTH luxR-type" evidence="4">
    <location>
        <begin position="197"/>
        <end position="262"/>
    </location>
</feature>
<gene>
    <name evidence="5" type="ORF">EYC82_14040</name>
</gene>
<dbReference type="Gene3D" id="1.10.10.10">
    <property type="entry name" value="Winged helix-like DNA-binding domain superfamily/Winged helix DNA-binding domain"/>
    <property type="match status" value="1"/>
</dbReference>
<reference evidence="5" key="1">
    <citation type="submission" date="2019-02" db="EMBL/GenBank/DDBJ databases">
        <authorList>
            <person name="Li S.-H."/>
        </authorList>
    </citation>
    <scope>NUCLEOTIDE SEQUENCE</scope>
    <source>
        <strain evidence="5">IMCC11814</strain>
    </source>
</reference>
<dbReference type="PROSITE" id="PS50043">
    <property type="entry name" value="HTH_LUXR_2"/>
    <property type="match status" value="1"/>
</dbReference>
<name>A0ABT3T885_9GAMM</name>
<dbReference type="Proteomes" id="UP001143304">
    <property type="component" value="Unassembled WGS sequence"/>
</dbReference>
<dbReference type="PANTHER" id="PTHR44688:SF16">
    <property type="entry name" value="DNA-BINDING TRANSCRIPTIONAL ACTIVATOR DEVR_DOSR"/>
    <property type="match status" value="1"/>
</dbReference>
<dbReference type="InterPro" id="IPR000792">
    <property type="entry name" value="Tscrpt_reg_LuxR_C"/>
</dbReference>
<sequence length="281" mass="32238">MTDINQLSTWNLEISRAIAALGTEDFFPALVKAIHGQVKVDYPQIWLYHKDLPPRVLYHEIPEHAVYSQIDEYLEGPYREDPFYHTSLHQPRAKIYRLSRITMGKLQESDYYCNYYADTGTCDEVVYVAKLQAGNVLNLSMMRLKESAPFTDEDYENLYLLAEPIAELMKSHTENQEFAAQNLIQPGIDHQINLAFRTFGASLLSPREKDVLELMLRGYGTDTSAERLDIAVETVRRHRKSIYRKLDVSSQTDLFSLFLNALSCIGQAAGEDPLSIYMSPR</sequence>
<comment type="caution">
    <text evidence="5">The sequence shown here is derived from an EMBL/GenBank/DDBJ whole genome shotgun (WGS) entry which is preliminary data.</text>
</comment>
<protein>
    <submittedName>
        <fullName evidence="5">LuxR family transcriptional regulator</fullName>
    </submittedName>
</protein>
<evidence type="ECO:0000256" key="2">
    <source>
        <dbReference type="ARBA" id="ARBA00023125"/>
    </source>
</evidence>
<dbReference type="InterPro" id="IPR036388">
    <property type="entry name" value="WH-like_DNA-bd_sf"/>
</dbReference>
<keyword evidence="6" id="KW-1185">Reference proteome</keyword>
<evidence type="ECO:0000313" key="5">
    <source>
        <dbReference type="EMBL" id="MCX2978483.1"/>
    </source>
</evidence>
<dbReference type="PRINTS" id="PR00038">
    <property type="entry name" value="HTHLUXR"/>
</dbReference>